<keyword evidence="11" id="KW-1185">Reference proteome</keyword>
<protein>
    <submittedName>
        <fullName evidence="10">Glycosyltransferase family 39 protein</fullName>
    </submittedName>
</protein>
<evidence type="ECO:0000313" key="11">
    <source>
        <dbReference type="Proteomes" id="UP001272097"/>
    </source>
</evidence>
<dbReference type="PANTHER" id="PTHR33908">
    <property type="entry name" value="MANNOSYLTRANSFERASE YKCB-RELATED"/>
    <property type="match status" value="1"/>
</dbReference>
<evidence type="ECO:0000256" key="7">
    <source>
        <dbReference type="ARBA" id="ARBA00023136"/>
    </source>
</evidence>
<feature type="transmembrane region" description="Helical" evidence="8">
    <location>
        <begin position="416"/>
        <end position="437"/>
    </location>
</feature>
<dbReference type="PANTHER" id="PTHR33908:SF3">
    <property type="entry name" value="UNDECAPRENYL PHOSPHATE-ALPHA-4-AMINO-4-DEOXY-L-ARABINOSE ARABINOSYL TRANSFERASE"/>
    <property type="match status" value="1"/>
</dbReference>
<evidence type="ECO:0000256" key="8">
    <source>
        <dbReference type="SAM" id="Phobius"/>
    </source>
</evidence>
<evidence type="ECO:0000259" key="9">
    <source>
        <dbReference type="Pfam" id="PF13231"/>
    </source>
</evidence>
<feature type="transmembrane region" description="Helical" evidence="8">
    <location>
        <begin position="212"/>
        <end position="232"/>
    </location>
</feature>
<comment type="subcellular location">
    <subcellularLocation>
        <location evidence="1">Cell membrane</location>
        <topology evidence="1">Multi-pass membrane protein</topology>
    </subcellularLocation>
</comment>
<proteinExistence type="predicted"/>
<keyword evidence="4" id="KW-0808">Transferase</keyword>
<feature type="transmembrane region" description="Helical" evidence="8">
    <location>
        <begin position="297"/>
        <end position="315"/>
    </location>
</feature>
<dbReference type="InterPro" id="IPR050297">
    <property type="entry name" value="LipidA_mod_glycosyltrf_83"/>
</dbReference>
<feature type="transmembrane region" description="Helical" evidence="8">
    <location>
        <begin position="321"/>
        <end position="342"/>
    </location>
</feature>
<evidence type="ECO:0000256" key="2">
    <source>
        <dbReference type="ARBA" id="ARBA00022475"/>
    </source>
</evidence>
<keyword evidence="7 8" id="KW-0472">Membrane</keyword>
<evidence type="ECO:0000256" key="1">
    <source>
        <dbReference type="ARBA" id="ARBA00004651"/>
    </source>
</evidence>
<feature type="domain" description="Glycosyltransferase RgtA/B/C/D-like" evidence="9">
    <location>
        <begin position="58"/>
        <end position="227"/>
    </location>
</feature>
<dbReference type="Proteomes" id="UP001272097">
    <property type="component" value="Unassembled WGS sequence"/>
</dbReference>
<comment type="caution">
    <text evidence="10">The sequence shown here is derived from an EMBL/GenBank/DDBJ whole genome shotgun (WGS) entry which is preliminary data.</text>
</comment>
<feature type="transmembrane region" description="Helical" evidence="8">
    <location>
        <begin position="6"/>
        <end position="23"/>
    </location>
</feature>
<keyword evidence="6 8" id="KW-1133">Transmembrane helix</keyword>
<evidence type="ECO:0000256" key="6">
    <source>
        <dbReference type="ARBA" id="ARBA00022989"/>
    </source>
</evidence>
<feature type="transmembrane region" description="Helical" evidence="8">
    <location>
        <begin position="137"/>
        <end position="157"/>
    </location>
</feature>
<keyword evidence="2" id="KW-1003">Cell membrane</keyword>
<evidence type="ECO:0000256" key="5">
    <source>
        <dbReference type="ARBA" id="ARBA00022692"/>
    </source>
</evidence>
<feature type="transmembrane region" description="Helical" evidence="8">
    <location>
        <begin position="169"/>
        <end position="200"/>
    </location>
</feature>
<dbReference type="InterPro" id="IPR038731">
    <property type="entry name" value="RgtA/B/C-like"/>
</dbReference>
<feature type="transmembrane region" description="Helical" evidence="8">
    <location>
        <begin position="264"/>
        <end position="285"/>
    </location>
</feature>
<evidence type="ECO:0000256" key="4">
    <source>
        <dbReference type="ARBA" id="ARBA00022679"/>
    </source>
</evidence>
<evidence type="ECO:0000256" key="3">
    <source>
        <dbReference type="ARBA" id="ARBA00022676"/>
    </source>
</evidence>
<dbReference type="Pfam" id="PF13231">
    <property type="entry name" value="PMT_2"/>
    <property type="match status" value="1"/>
</dbReference>
<feature type="transmembrane region" description="Helical" evidence="8">
    <location>
        <begin position="354"/>
        <end position="379"/>
    </location>
</feature>
<sequence>MNRNYILLFLFSIVMTVSGLASLPPVDRDESRFVQATKQMVETGDYIDIRLQDVTRYKKPIGIYWLQSAAVALSGEGAGAPIWVYRLVSMLGIALAVVGVGWTGTKLFGANAGLAAGLMMAAIFATAFEGRDAKTDAILLACCVAAQGALAQVYMAAKRNEPVPGHLPWIFWIAQGLGILIKGPVAPLLSLLTAGALFAFDRDWRWLLKMRLVRGVGVVLAIVLPWLFLITWKSGGAFFQEAVGKDMLNKVAQGEESHGLPPGFYMLTYSLFMWPFGLIAVGAGLQAINRFWDDPRLRFCLAWYIPFWLVFEAIPTKLPHYVMPAYPGMALLIGWLLTLPADQANAPLRRWQTWLWWATAFGLGVVAIGLAVVCVGAPLYLNKTFSWWSIPAAIAALVTFYLAFPRQLQVPLGRIAAIAVGAGITFSLLFGVIAPSLKPIWLSPAVKTAVDANRLCDTTVLASAKFQEPSLVFLVGTKTVLTDVDGVARHLLADPSCALGLAPIKDEQKLTGVLATQGKSAKRLTEIDGINYSSGDKLSLGLYRVAP</sequence>
<organism evidence="10 11">
    <name type="scientific">Mesorhizobium australafricanum</name>
    <dbReference type="NCBI Taxonomy" id="3072311"/>
    <lineage>
        <taxon>Bacteria</taxon>
        <taxon>Pseudomonadati</taxon>
        <taxon>Pseudomonadota</taxon>
        <taxon>Alphaproteobacteria</taxon>
        <taxon>Hyphomicrobiales</taxon>
        <taxon>Phyllobacteriaceae</taxon>
        <taxon>Mesorhizobium</taxon>
    </lineage>
</organism>
<feature type="transmembrane region" description="Helical" evidence="8">
    <location>
        <begin position="108"/>
        <end position="128"/>
    </location>
</feature>
<keyword evidence="3" id="KW-0328">Glycosyltransferase</keyword>
<evidence type="ECO:0000313" key="10">
    <source>
        <dbReference type="EMBL" id="MDX8441997.1"/>
    </source>
</evidence>
<feature type="transmembrane region" description="Helical" evidence="8">
    <location>
        <begin position="83"/>
        <end position="102"/>
    </location>
</feature>
<gene>
    <name evidence="10" type="ORF">RFM51_20640</name>
</gene>
<reference evidence="10 11" key="1">
    <citation type="submission" date="2023-08" db="EMBL/GenBank/DDBJ databases">
        <title>Implementing the SeqCode for naming new Mesorhizobium species isolated from Vachellia karroo root nodules.</title>
        <authorList>
            <person name="Van Lill M."/>
        </authorList>
    </citation>
    <scope>NUCLEOTIDE SEQUENCE [LARGE SCALE GENOMIC DNA]</scope>
    <source>
        <strain evidence="10 11">VK3E</strain>
    </source>
</reference>
<dbReference type="RefSeq" id="WP_320215996.1">
    <property type="nucleotide sequence ID" value="NZ_JAVIIS010000031.1"/>
</dbReference>
<keyword evidence="5 8" id="KW-0812">Transmembrane</keyword>
<accession>A0ABU4X4B1</accession>
<dbReference type="EMBL" id="JAVIIS010000031">
    <property type="protein sequence ID" value="MDX8441997.1"/>
    <property type="molecule type" value="Genomic_DNA"/>
</dbReference>
<feature type="transmembrane region" description="Helical" evidence="8">
    <location>
        <begin position="385"/>
        <end position="404"/>
    </location>
</feature>
<name>A0ABU4X4B1_9HYPH</name>